<dbReference type="EMBL" id="JABSNM010000033">
    <property type="protein sequence ID" value="NRT58581.1"/>
    <property type="molecule type" value="Genomic_DNA"/>
</dbReference>
<accession>A0ABX2G9Q8</accession>
<evidence type="ECO:0000313" key="2">
    <source>
        <dbReference type="EMBL" id="NRT58581.1"/>
    </source>
</evidence>
<dbReference type="RefSeq" id="WP_173807592.1">
    <property type="nucleotide sequence ID" value="NZ_JABSNM010000033.1"/>
</dbReference>
<keyword evidence="3" id="KW-1185">Reference proteome</keyword>
<name>A0ABX2G9Q8_9BURK</name>
<keyword evidence="2" id="KW-0808">Transferase</keyword>
<dbReference type="EC" id="2.-.-.-" evidence="2"/>
<evidence type="ECO:0000313" key="3">
    <source>
        <dbReference type="Proteomes" id="UP001516061"/>
    </source>
</evidence>
<proteinExistence type="predicted"/>
<reference evidence="2 3" key="1">
    <citation type="submission" date="2020-05" db="EMBL/GenBank/DDBJ databases">
        <title>Genomic Encyclopedia of Type Strains, Phase IV (KMG-V): Genome sequencing to study the core and pangenomes of soil and plant-associated prokaryotes.</title>
        <authorList>
            <person name="Whitman W."/>
        </authorList>
    </citation>
    <scope>NUCLEOTIDE SEQUENCE [LARGE SCALE GENOMIC DNA]</scope>
    <source>
        <strain evidence="2 3">C29</strain>
    </source>
</reference>
<gene>
    <name evidence="2" type="ORF">HNQ01_004350</name>
</gene>
<feature type="domain" description="Polysaccharide pyruvyl transferase" evidence="1">
    <location>
        <begin position="30"/>
        <end position="290"/>
    </location>
</feature>
<protein>
    <submittedName>
        <fullName evidence="2">Pyruvyl transferase EpsO</fullName>
        <ecNumber evidence="2">2.-.-.-</ecNumber>
    </submittedName>
</protein>
<dbReference type="GO" id="GO:0016740">
    <property type="term" value="F:transferase activity"/>
    <property type="evidence" value="ECO:0007669"/>
    <property type="project" value="UniProtKB-KW"/>
</dbReference>
<comment type="caution">
    <text evidence="2">The sequence shown here is derived from an EMBL/GenBank/DDBJ whole genome shotgun (WGS) entry which is preliminary data.</text>
</comment>
<dbReference type="Pfam" id="PF04230">
    <property type="entry name" value="PS_pyruv_trans"/>
    <property type="match status" value="1"/>
</dbReference>
<dbReference type="Proteomes" id="UP001516061">
    <property type="component" value="Unassembled WGS sequence"/>
</dbReference>
<organism evidence="2 3">
    <name type="scientific">Sphaerotilus uruguayifluvii</name>
    <dbReference type="NCBI Taxonomy" id="2735897"/>
    <lineage>
        <taxon>Bacteria</taxon>
        <taxon>Pseudomonadati</taxon>
        <taxon>Pseudomonadota</taxon>
        <taxon>Betaproteobacteria</taxon>
        <taxon>Burkholderiales</taxon>
        <taxon>Sphaerotilaceae</taxon>
        <taxon>Sphaerotilus</taxon>
    </lineage>
</organism>
<sequence length="319" mass="35910">MDRLAARHGQIAELIGGRPVQYVDVPMYANVGDLLIMLGTERFFERHRIEVRRRSAYFNFDLSRVRPDEVVVFQGGGNFGDLYEHPQSVRDTSIERLAGHRVIVMPQSLHFRDPEAIARMAPRYRRHPDFHLCVRDRESMVLAREFTPNVHLLPDMAHQLWPLQRSAHAAPPSDRTGRVLHFIRTDGESGEPPSLPGTEHAAVTRSDWPDFVGRRDAVYLNLCRALRVLRALRLDGQVSQPALRAWRGHVEALAAQAIALFGSHERVVTDRLHGHILSCLLAVPNQVIDNAYGKNSRYVGEWTGASDIVELIAPVAAAA</sequence>
<dbReference type="InterPro" id="IPR007345">
    <property type="entry name" value="Polysacch_pyruvyl_Trfase"/>
</dbReference>
<evidence type="ECO:0000259" key="1">
    <source>
        <dbReference type="Pfam" id="PF04230"/>
    </source>
</evidence>